<dbReference type="Gene3D" id="3.30.930.10">
    <property type="entry name" value="Bira Bifunctional Protein, Domain 2"/>
    <property type="match status" value="1"/>
</dbReference>
<comment type="caution">
    <text evidence="7">The sequence shown here is derived from an EMBL/GenBank/DDBJ whole genome shotgun (WGS) entry which is preliminary data.</text>
</comment>
<sequence length="660" mass="70521">MSAAVSAALPGLLFLRPYAARHIQSTAARSCSPSAKRAYLRFYQTACGLTEATSKRSSPPRGQTMRLCGARLSSSKAGNKAKADSIEASSDSSVVEDRSAVALRVKELADADALHYPRYQPRGDRLSVPQFRAEFDSVAVGDEVPGRRVELSGRVLSVQRLGAKLVFLKLVDEGEQVQVMCNLRQLRTPADANSPSTAVEPAVFKEAARLLNRGDHVAVTGRAMRTGTGELTLAADALPRVYSPALAPLPTHLLDSEKRALRRHIDLLVNPSAAATLRLRSRILREMRAFFEDQQFVEVQTPILADLSGGAVARPFMTAHAQAGDEGEAGAAASAGTSAGSRPLSLRIAPELWLKRLVVGGLDRVFEIGPSFRNEGIDATHNPEFSTCEFYAAYWTLPRLMAETERLMAQLAQAALQFKETPAGAGLQSAAEAGDEAEADAGAAGTVSSASVDSVARCAAGGPFVQLEFIPSLEAALGITFPDLSAPDAYDQLRAQLGNNNGEQDTSDADGGRLARLLDRLAGDHLEPRSFANVDGPLFITHHPACMSPLAKSFVCPQTGQLVAARAELFVDGRELANMYEEENDPAEQRRKMAQQVEDTAGASNNTVDDNYIAALESGLPPTGGWGCGVERLVMLFAGARRIADCLSFGTLRHVVAMKK</sequence>
<dbReference type="SUPFAM" id="SSF50249">
    <property type="entry name" value="Nucleic acid-binding proteins"/>
    <property type="match status" value="1"/>
</dbReference>
<dbReference type="Pfam" id="PF01336">
    <property type="entry name" value="tRNA_anti-codon"/>
    <property type="match status" value="1"/>
</dbReference>
<dbReference type="InterPro" id="IPR006195">
    <property type="entry name" value="aa-tRNA-synth_II"/>
</dbReference>
<dbReference type="Pfam" id="PF00152">
    <property type="entry name" value="tRNA-synt_2"/>
    <property type="match status" value="1"/>
</dbReference>
<accession>A0A0C2IQT8</accession>
<dbReference type="PANTHER" id="PTHR42918">
    <property type="entry name" value="LYSYL-TRNA SYNTHETASE"/>
    <property type="match status" value="1"/>
</dbReference>
<feature type="domain" description="Aminoacyl-transfer RNA synthetases class-II family profile" evidence="6">
    <location>
        <begin position="277"/>
        <end position="637"/>
    </location>
</feature>
<proteinExistence type="predicted"/>
<name>A0A0C2IQT8_9PEZI</name>
<dbReference type="GO" id="GO:0070154">
    <property type="term" value="P:mitochondrial lysyl-tRNA aminoacylation"/>
    <property type="evidence" value="ECO:0007669"/>
    <property type="project" value="TreeGrafter"/>
</dbReference>
<dbReference type="VEuPathDB" id="FungiDB:SPBR_06884"/>
<evidence type="ECO:0000313" key="8">
    <source>
        <dbReference type="Proteomes" id="UP000031575"/>
    </source>
</evidence>
<evidence type="ECO:0000313" key="7">
    <source>
        <dbReference type="EMBL" id="KIH89250.1"/>
    </source>
</evidence>
<keyword evidence="8" id="KW-1185">Reference proteome</keyword>
<dbReference type="InterPro" id="IPR045864">
    <property type="entry name" value="aa-tRNA-synth_II/BPL/LPL"/>
</dbReference>
<dbReference type="PROSITE" id="PS50862">
    <property type="entry name" value="AA_TRNA_LIGASE_II"/>
    <property type="match status" value="1"/>
</dbReference>
<dbReference type="EMBL" id="AWTV01000009">
    <property type="protein sequence ID" value="KIH89250.1"/>
    <property type="molecule type" value="Genomic_DNA"/>
</dbReference>
<evidence type="ECO:0000256" key="3">
    <source>
        <dbReference type="ARBA" id="ARBA00022840"/>
    </source>
</evidence>
<dbReference type="Gene3D" id="2.40.50.140">
    <property type="entry name" value="Nucleic acid-binding proteins"/>
    <property type="match status" value="1"/>
</dbReference>
<dbReference type="HOGENOM" id="CLU_008255_6_0_1"/>
<dbReference type="GO" id="GO:0005739">
    <property type="term" value="C:mitochondrion"/>
    <property type="evidence" value="ECO:0007669"/>
    <property type="project" value="TreeGrafter"/>
</dbReference>
<reference evidence="7 8" key="1">
    <citation type="journal article" date="2014" name="BMC Genomics">
        <title>Comparative genomics of the major fungal agents of human and animal Sporotrichosis: Sporothrix schenckii and Sporothrix brasiliensis.</title>
        <authorList>
            <person name="Teixeira M.M."/>
            <person name="de Almeida L.G."/>
            <person name="Kubitschek-Barreira P."/>
            <person name="Alves F.L."/>
            <person name="Kioshima E.S."/>
            <person name="Abadio A.K."/>
            <person name="Fernandes L."/>
            <person name="Derengowski L.S."/>
            <person name="Ferreira K.S."/>
            <person name="Souza R.C."/>
            <person name="Ruiz J.C."/>
            <person name="de Andrade N.C."/>
            <person name="Paes H.C."/>
            <person name="Nicola A.M."/>
            <person name="Albuquerque P."/>
            <person name="Gerber A.L."/>
            <person name="Martins V.P."/>
            <person name="Peconick L.D."/>
            <person name="Neto A.V."/>
            <person name="Chaucanez C.B."/>
            <person name="Silva P.A."/>
            <person name="Cunha O.L."/>
            <person name="de Oliveira F.F."/>
            <person name="dos Santos T.C."/>
            <person name="Barros A.L."/>
            <person name="Soares M.A."/>
            <person name="de Oliveira L.M."/>
            <person name="Marini M.M."/>
            <person name="Villalobos-Duno H."/>
            <person name="Cunha M.M."/>
            <person name="de Hoog S."/>
            <person name="da Silveira J.F."/>
            <person name="Henrissat B."/>
            <person name="Nino-Vega G.A."/>
            <person name="Cisalpino P.S."/>
            <person name="Mora-Montes H.M."/>
            <person name="Almeida S.R."/>
            <person name="Stajich J.E."/>
            <person name="Lopes-Bezerra L.M."/>
            <person name="Vasconcelos A.T."/>
            <person name="Felipe M.S."/>
        </authorList>
    </citation>
    <scope>NUCLEOTIDE SEQUENCE [LARGE SCALE GENOMIC DNA]</scope>
    <source>
        <strain evidence="7 8">5110</strain>
    </source>
</reference>
<dbReference type="GO" id="GO:0005524">
    <property type="term" value="F:ATP binding"/>
    <property type="evidence" value="ECO:0007669"/>
    <property type="project" value="UniProtKB-KW"/>
</dbReference>
<dbReference type="SUPFAM" id="SSF55681">
    <property type="entry name" value="Class II aaRS and biotin synthetases"/>
    <property type="match status" value="1"/>
</dbReference>
<dbReference type="PANTHER" id="PTHR42918:SF5">
    <property type="entry name" value="LYSINE--TRNA LIGASE, MITOCHONDRIAL"/>
    <property type="match status" value="1"/>
</dbReference>
<protein>
    <recommendedName>
        <fullName evidence="5">Lysyl-tRNA synthetase</fullName>
    </recommendedName>
</protein>
<keyword evidence="3" id="KW-0067">ATP-binding</keyword>
<keyword evidence="4 7" id="KW-0030">Aminoacyl-tRNA synthetase</keyword>
<dbReference type="InterPro" id="IPR004364">
    <property type="entry name" value="Aa-tRNA-synt_II"/>
</dbReference>
<dbReference type="Proteomes" id="UP000031575">
    <property type="component" value="Unassembled WGS sequence"/>
</dbReference>
<dbReference type="CDD" id="cd04322">
    <property type="entry name" value="LysRS_N"/>
    <property type="match status" value="1"/>
</dbReference>
<evidence type="ECO:0000256" key="4">
    <source>
        <dbReference type="ARBA" id="ARBA00023146"/>
    </source>
</evidence>
<dbReference type="AlphaFoldDB" id="A0A0C2IQT8"/>
<evidence type="ECO:0000256" key="1">
    <source>
        <dbReference type="ARBA" id="ARBA00022598"/>
    </source>
</evidence>
<keyword evidence="2" id="KW-0547">Nucleotide-binding</keyword>
<dbReference type="GO" id="GO:0000049">
    <property type="term" value="F:tRNA binding"/>
    <property type="evidence" value="ECO:0007669"/>
    <property type="project" value="TreeGrafter"/>
</dbReference>
<dbReference type="InterPro" id="IPR044136">
    <property type="entry name" value="Lys-tRNA-ligase_II_N"/>
</dbReference>
<dbReference type="GeneID" id="63680061"/>
<keyword evidence="1" id="KW-0436">Ligase</keyword>
<evidence type="ECO:0000259" key="6">
    <source>
        <dbReference type="PROSITE" id="PS50862"/>
    </source>
</evidence>
<evidence type="ECO:0000256" key="5">
    <source>
        <dbReference type="ARBA" id="ARBA00030563"/>
    </source>
</evidence>
<organism evidence="7 8">
    <name type="scientific">Sporothrix brasiliensis 5110</name>
    <dbReference type="NCBI Taxonomy" id="1398154"/>
    <lineage>
        <taxon>Eukaryota</taxon>
        <taxon>Fungi</taxon>
        <taxon>Dikarya</taxon>
        <taxon>Ascomycota</taxon>
        <taxon>Pezizomycotina</taxon>
        <taxon>Sordariomycetes</taxon>
        <taxon>Sordariomycetidae</taxon>
        <taxon>Ophiostomatales</taxon>
        <taxon>Ophiostomataceae</taxon>
        <taxon>Sporothrix</taxon>
    </lineage>
</organism>
<evidence type="ECO:0000256" key="2">
    <source>
        <dbReference type="ARBA" id="ARBA00022741"/>
    </source>
</evidence>
<dbReference type="InterPro" id="IPR004365">
    <property type="entry name" value="NA-bd_OB_tRNA"/>
</dbReference>
<gene>
    <name evidence="7" type="ORF">SPBR_06884</name>
</gene>
<dbReference type="OrthoDB" id="21243at2759"/>
<dbReference type="RefSeq" id="XP_040617260.1">
    <property type="nucleotide sequence ID" value="XM_040765140.1"/>
</dbReference>
<dbReference type="InterPro" id="IPR012340">
    <property type="entry name" value="NA-bd_OB-fold"/>
</dbReference>
<dbReference type="GO" id="GO:0004824">
    <property type="term" value="F:lysine-tRNA ligase activity"/>
    <property type="evidence" value="ECO:0007669"/>
    <property type="project" value="TreeGrafter"/>
</dbReference>